<protein>
    <submittedName>
        <fullName evidence="1">Uncharacterized protein</fullName>
    </submittedName>
</protein>
<evidence type="ECO:0000313" key="2">
    <source>
        <dbReference type="Proteomes" id="UP000054928"/>
    </source>
</evidence>
<dbReference type="GeneID" id="36409778"/>
<dbReference type="Proteomes" id="UP000054928">
    <property type="component" value="Unassembled WGS sequence"/>
</dbReference>
<reference evidence="2" key="1">
    <citation type="submission" date="2014-09" db="EMBL/GenBank/DDBJ databases">
        <authorList>
            <person name="Sharma Rahul"/>
            <person name="Thines Marco"/>
        </authorList>
    </citation>
    <scope>NUCLEOTIDE SEQUENCE [LARGE SCALE GENOMIC DNA]</scope>
</reference>
<accession>A0A0P1A3S9</accession>
<name>A0A0P1A3S9_PLAHL</name>
<dbReference type="RefSeq" id="XP_024571493.1">
    <property type="nucleotide sequence ID" value="XM_024726692.2"/>
</dbReference>
<dbReference type="AlphaFoldDB" id="A0A0P1A3S9"/>
<evidence type="ECO:0000313" key="1">
    <source>
        <dbReference type="EMBL" id="CEG35124.1"/>
    </source>
</evidence>
<organism evidence="1 2">
    <name type="scientific">Plasmopara halstedii</name>
    <name type="common">Downy mildew of sunflower</name>
    <dbReference type="NCBI Taxonomy" id="4781"/>
    <lineage>
        <taxon>Eukaryota</taxon>
        <taxon>Sar</taxon>
        <taxon>Stramenopiles</taxon>
        <taxon>Oomycota</taxon>
        <taxon>Peronosporomycetes</taxon>
        <taxon>Peronosporales</taxon>
        <taxon>Peronosporaceae</taxon>
        <taxon>Plasmopara</taxon>
    </lineage>
</organism>
<keyword evidence="2" id="KW-1185">Reference proteome</keyword>
<sequence length="58" mass="6833">MWKSNNCQIRRLRMRNLLFVALEALTRQLHKIQVVLRIDCEVKKGLGSDEAMGLHNER</sequence>
<dbReference type="EMBL" id="CCYD01000007">
    <property type="protein sequence ID" value="CEG35124.1"/>
    <property type="molecule type" value="Genomic_DNA"/>
</dbReference>
<proteinExistence type="predicted"/>